<dbReference type="PANTHER" id="PTHR43628:SF1">
    <property type="entry name" value="CHITIN SYNTHASE REGULATORY FACTOR 2-RELATED"/>
    <property type="match status" value="1"/>
</dbReference>
<feature type="compositionally biased region" description="Pro residues" evidence="1">
    <location>
        <begin position="467"/>
        <end position="479"/>
    </location>
</feature>
<organism evidence="2 3">
    <name type="scientific">Thalassiosira oceanica</name>
    <name type="common">Marine diatom</name>
    <dbReference type="NCBI Taxonomy" id="159749"/>
    <lineage>
        <taxon>Eukaryota</taxon>
        <taxon>Sar</taxon>
        <taxon>Stramenopiles</taxon>
        <taxon>Ochrophyta</taxon>
        <taxon>Bacillariophyta</taxon>
        <taxon>Coscinodiscophyceae</taxon>
        <taxon>Thalassiosirophycidae</taxon>
        <taxon>Thalassiosirales</taxon>
        <taxon>Thalassiosiraceae</taxon>
        <taxon>Thalassiosira</taxon>
    </lineage>
</organism>
<evidence type="ECO:0000313" key="3">
    <source>
        <dbReference type="Proteomes" id="UP000266841"/>
    </source>
</evidence>
<dbReference type="SMART" id="SM00671">
    <property type="entry name" value="SEL1"/>
    <property type="match status" value="3"/>
</dbReference>
<dbReference type="OrthoDB" id="272077at2759"/>
<dbReference type="InterPro" id="IPR013083">
    <property type="entry name" value="Znf_RING/FYVE/PHD"/>
</dbReference>
<proteinExistence type="predicted"/>
<feature type="non-terminal residue" evidence="2">
    <location>
        <position position="551"/>
    </location>
</feature>
<dbReference type="Proteomes" id="UP000266841">
    <property type="component" value="Unassembled WGS sequence"/>
</dbReference>
<dbReference type="EMBL" id="AGNL01000563">
    <property type="protein sequence ID" value="EJK77673.1"/>
    <property type="molecule type" value="Genomic_DNA"/>
</dbReference>
<evidence type="ECO:0008006" key="4">
    <source>
        <dbReference type="Google" id="ProtNLM"/>
    </source>
</evidence>
<feature type="region of interest" description="Disordered" evidence="1">
    <location>
        <begin position="348"/>
        <end position="374"/>
    </location>
</feature>
<sequence length="551" mass="59731">MKICGACVRELPDGSYSVVQRGLRQSIRRCEECVAAGNQLVLMIKGRTRSEADDCPICQLPLPLDPRQSVFYPCCMKKVCNGCALAADKRGMTDCPFCRTPTRDKSQTLAMVRKRIDKGDPVAMLFLGEQYHFGKDVMRAVELYERAAELGVTEAHYNLGGLYSRGIGVEEDTAKAIRHYEMAAMCCHVAARFNLGCKEYNAGNIHLSLQHWMISAKLGCDDSLGNVKFMFTARLATKAEYAAALRGYQHAIEEMSSPDRAEAKALGFEQIYHKNGRDFTGTSARSFSTQIILRLHLVRLGGRWSSDLGGGDLVDELTTNQNRHTATDLVGQYMGAQKADVPLQPIQCNSAAPRRGKPPADESPTEGQEKGSPLAGSASLFFLLDRGVRGRIEPMGQRVDACCASLTISVPYTLDLARNPRTEGGRPVVAAIDLPPAFGLAAPPTPSADARRRGDRSHGLPGTPEGLCPPSPPAAPAPTPHVSEVFWPPGARRPPSFDLWAGAVPPSRGPPSPPIGVARSPRLADHAAPPAPRCKPTRPRQCVFLPPVTRH</sequence>
<feature type="region of interest" description="Disordered" evidence="1">
    <location>
        <begin position="504"/>
        <end position="541"/>
    </location>
</feature>
<gene>
    <name evidence="2" type="ORF">THAOC_00480</name>
</gene>
<evidence type="ECO:0000313" key="2">
    <source>
        <dbReference type="EMBL" id="EJK77673.1"/>
    </source>
</evidence>
<name>K0TG49_THAOC</name>
<dbReference type="eggNOG" id="ENOG502QV88">
    <property type="taxonomic scope" value="Eukaryota"/>
</dbReference>
<dbReference type="InterPro" id="IPR011990">
    <property type="entry name" value="TPR-like_helical_dom_sf"/>
</dbReference>
<dbReference type="Pfam" id="PF08238">
    <property type="entry name" value="Sel1"/>
    <property type="match status" value="2"/>
</dbReference>
<dbReference type="Gene3D" id="1.25.40.10">
    <property type="entry name" value="Tetratricopeptide repeat domain"/>
    <property type="match status" value="1"/>
</dbReference>
<dbReference type="SUPFAM" id="SSF81901">
    <property type="entry name" value="HCP-like"/>
    <property type="match status" value="1"/>
</dbReference>
<feature type="region of interest" description="Disordered" evidence="1">
    <location>
        <begin position="442"/>
        <end position="481"/>
    </location>
</feature>
<reference evidence="2 3" key="1">
    <citation type="journal article" date="2012" name="Genome Biol.">
        <title>Genome and low-iron response of an oceanic diatom adapted to chronic iron limitation.</title>
        <authorList>
            <person name="Lommer M."/>
            <person name="Specht M."/>
            <person name="Roy A.S."/>
            <person name="Kraemer L."/>
            <person name="Andreson R."/>
            <person name="Gutowska M.A."/>
            <person name="Wolf J."/>
            <person name="Bergner S.V."/>
            <person name="Schilhabel M.B."/>
            <person name="Klostermeier U.C."/>
            <person name="Beiko R.G."/>
            <person name="Rosenstiel P."/>
            <person name="Hippler M."/>
            <person name="Laroche J."/>
        </authorList>
    </citation>
    <scope>NUCLEOTIDE SEQUENCE [LARGE SCALE GENOMIC DNA]</scope>
    <source>
        <strain evidence="2 3">CCMP1005</strain>
    </source>
</reference>
<dbReference type="InterPro" id="IPR006597">
    <property type="entry name" value="Sel1-like"/>
</dbReference>
<protein>
    <recommendedName>
        <fullName evidence="4">RING-type domain-containing protein</fullName>
    </recommendedName>
</protein>
<dbReference type="SUPFAM" id="SSF57850">
    <property type="entry name" value="RING/U-box"/>
    <property type="match status" value="1"/>
</dbReference>
<dbReference type="InterPro" id="IPR052945">
    <property type="entry name" value="Mitotic_Regulator"/>
</dbReference>
<dbReference type="AlphaFoldDB" id="K0TG49"/>
<accession>K0TG49</accession>
<evidence type="ECO:0000256" key="1">
    <source>
        <dbReference type="SAM" id="MobiDB-lite"/>
    </source>
</evidence>
<keyword evidence="3" id="KW-1185">Reference proteome</keyword>
<comment type="caution">
    <text evidence="2">The sequence shown here is derived from an EMBL/GenBank/DDBJ whole genome shotgun (WGS) entry which is preliminary data.</text>
</comment>
<dbReference type="Gene3D" id="3.30.40.10">
    <property type="entry name" value="Zinc/RING finger domain, C3HC4 (zinc finger)"/>
    <property type="match status" value="1"/>
</dbReference>
<dbReference type="PANTHER" id="PTHR43628">
    <property type="entry name" value="ACTIVATOR OF C KINASE PROTEIN 1-RELATED"/>
    <property type="match status" value="1"/>
</dbReference>
<feature type="compositionally biased region" description="Basic and acidic residues" evidence="1">
    <location>
        <begin position="449"/>
        <end position="458"/>
    </location>
</feature>